<dbReference type="EMBL" id="JTDL01000050">
    <property type="protein sequence ID" value="KHL04727.1"/>
    <property type="molecule type" value="Genomic_DNA"/>
</dbReference>
<keyword evidence="3" id="KW-1185">Reference proteome</keyword>
<reference evidence="2 3" key="1">
    <citation type="submission" date="2014-09" db="EMBL/GenBank/DDBJ databases">
        <title>Genome sequence of Sinomonas sp. MUSC 117.</title>
        <authorList>
            <person name="Lee L.-H."/>
        </authorList>
    </citation>
    <scope>NUCLEOTIDE SEQUENCE [LARGE SCALE GENOMIC DNA]</scope>
    <source>
        <strain evidence="2 3">MUSC 117</strain>
    </source>
</reference>
<dbReference type="PANTHER" id="PTHR12654:SF0">
    <property type="entry name" value="NON-LYSOSOMAL GLUCOSYLCERAMIDASE"/>
    <property type="match status" value="1"/>
</dbReference>
<name>A0A0B2ARU7_9MICC</name>
<dbReference type="GO" id="GO:0008422">
    <property type="term" value="F:beta-glucosidase activity"/>
    <property type="evidence" value="ECO:0007669"/>
    <property type="project" value="TreeGrafter"/>
</dbReference>
<organism evidence="2 3">
    <name type="scientific">Sinomonas humi</name>
    <dbReference type="NCBI Taxonomy" id="1338436"/>
    <lineage>
        <taxon>Bacteria</taxon>
        <taxon>Bacillati</taxon>
        <taxon>Actinomycetota</taxon>
        <taxon>Actinomycetes</taxon>
        <taxon>Micrococcales</taxon>
        <taxon>Micrococcaceae</taxon>
        <taxon>Sinomonas</taxon>
    </lineage>
</organism>
<dbReference type="STRING" id="1338436.LK10_04220"/>
<dbReference type="RefSeq" id="WP_043120409.1">
    <property type="nucleotide sequence ID" value="NZ_JTDL01000050.1"/>
</dbReference>
<protein>
    <recommendedName>
        <fullName evidence="1">Glycosyl-hydrolase family 116 catalytic region domain-containing protein</fullName>
    </recommendedName>
</protein>
<evidence type="ECO:0000313" key="2">
    <source>
        <dbReference type="EMBL" id="KHL04727.1"/>
    </source>
</evidence>
<dbReference type="PANTHER" id="PTHR12654">
    <property type="entry name" value="BILE ACID BETA-GLUCOSIDASE-RELATED"/>
    <property type="match status" value="1"/>
</dbReference>
<dbReference type="GO" id="GO:0005975">
    <property type="term" value="P:carbohydrate metabolic process"/>
    <property type="evidence" value="ECO:0007669"/>
    <property type="project" value="InterPro"/>
</dbReference>
<dbReference type="SUPFAM" id="SSF48208">
    <property type="entry name" value="Six-hairpin glycosidases"/>
    <property type="match status" value="1"/>
</dbReference>
<dbReference type="InterPro" id="IPR006775">
    <property type="entry name" value="GH116_catalytic"/>
</dbReference>
<dbReference type="AlphaFoldDB" id="A0A0B2ARU7"/>
<feature type="domain" description="Glycosyl-hydrolase family 116 catalytic region" evidence="1">
    <location>
        <begin position="13"/>
        <end position="291"/>
    </location>
</feature>
<accession>A0A0B2ARU7</accession>
<proteinExistence type="predicted"/>
<sequence>QGGTDSRPPVPGVTEWGDSPSKYIFQWYAYAKLTGDQSLLQSSWPAIKDEVAFLKGMIPAGTSLPVDSGSFANIYEGVQSGPGLYNSELYLLALESAIAAGNQLGLDAAYVAGLQSDLSAAKAAFELTFWTPVPGYYHFSTAGTFSTDMFVDTFFAEHLAEDVGLPSVVDPAHHTAELALLPQLWRYNSDGEMTGAALLGVPDVPAVSTGGAGGIFTGSDYLAAADLYETGTRTANPQLQQNGVELGSAVAYQSWLRADNGFAFDPPDTWGETDTHLYNYPAYSQLMGVWDLMNAIKPIA</sequence>
<dbReference type="Gene3D" id="1.50.10.10">
    <property type="match status" value="1"/>
</dbReference>
<dbReference type="InterPro" id="IPR052566">
    <property type="entry name" value="Non-lysos_glucosylceramidase"/>
</dbReference>
<gene>
    <name evidence="2" type="ORF">LK10_04220</name>
</gene>
<comment type="caution">
    <text evidence="2">The sequence shown here is derived from an EMBL/GenBank/DDBJ whole genome shotgun (WGS) entry which is preliminary data.</text>
</comment>
<dbReference type="InterPro" id="IPR012341">
    <property type="entry name" value="6hp_glycosidase-like_sf"/>
</dbReference>
<feature type="non-terminal residue" evidence="2">
    <location>
        <position position="1"/>
    </location>
</feature>
<evidence type="ECO:0000313" key="3">
    <source>
        <dbReference type="Proteomes" id="UP000030982"/>
    </source>
</evidence>
<evidence type="ECO:0000259" key="1">
    <source>
        <dbReference type="Pfam" id="PF04685"/>
    </source>
</evidence>
<dbReference type="Pfam" id="PF04685">
    <property type="entry name" value="DUF608"/>
    <property type="match status" value="1"/>
</dbReference>
<dbReference type="Proteomes" id="UP000030982">
    <property type="component" value="Unassembled WGS sequence"/>
</dbReference>
<dbReference type="InterPro" id="IPR008928">
    <property type="entry name" value="6-hairpin_glycosidase_sf"/>
</dbReference>